<gene>
    <name evidence="2" type="ORF">S03H2_56269</name>
</gene>
<reference evidence="2" key="1">
    <citation type="journal article" date="2014" name="Front. Microbiol.">
        <title>High frequency of phylogenetically diverse reductive dehalogenase-homologous genes in deep subseafloor sedimentary metagenomes.</title>
        <authorList>
            <person name="Kawai M."/>
            <person name="Futagami T."/>
            <person name="Toyoda A."/>
            <person name="Takaki Y."/>
            <person name="Nishi S."/>
            <person name="Hori S."/>
            <person name="Arai W."/>
            <person name="Tsubouchi T."/>
            <person name="Morono Y."/>
            <person name="Uchiyama I."/>
            <person name="Ito T."/>
            <person name="Fujiyama A."/>
            <person name="Inagaki F."/>
            <person name="Takami H."/>
        </authorList>
    </citation>
    <scope>NUCLEOTIDE SEQUENCE</scope>
    <source>
        <strain evidence="2">Expedition CK06-06</strain>
    </source>
</reference>
<dbReference type="AlphaFoldDB" id="X1IY67"/>
<dbReference type="EMBL" id="BARU01035985">
    <property type="protein sequence ID" value="GAH86667.1"/>
    <property type="molecule type" value="Genomic_DNA"/>
</dbReference>
<feature type="non-terminal residue" evidence="2">
    <location>
        <position position="1"/>
    </location>
</feature>
<sequence length="106" mass="12298">PGFALQVIVQNLQEIDISENQNVYVSIRPEYIVVKEGRMKKDINVFEGKNLERIFLGNFYDYRVEVKGQTLRIQTPYSQHIDVGKTVNIFIDPKLCTLLKAQKLNI</sequence>
<dbReference type="Pfam" id="PF08402">
    <property type="entry name" value="TOBE_2"/>
    <property type="match status" value="1"/>
</dbReference>
<accession>X1IY67</accession>
<name>X1IY67_9ZZZZ</name>
<proteinExistence type="predicted"/>
<protein>
    <recommendedName>
        <fullName evidence="1">Transport-associated OB type 2 domain-containing protein</fullName>
    </recommendedName>
</protein>
<dbReference type="GO" id="GO:0005524">
    <property type="term" value="F:ATP binding"/>
    <property type="evidence" value="ECO:0007669"/>
    <property type="project" value="InterPro"/>
</dbReference>
<evidence type="ECO:0000313" key="2">
    <source>
        <dbReference type="EMBL" id="GAH86667.1"/>
    </source>
</evidence>
<feature type="domain" description="Transport-associated OB type 2" evidence="1">
    <location>
        <begin position="25"/>
        <end position="99"/>
    </location>
</feature>
<dbReference type="InterPro" id="IPR008995">
    <property type="entry name" value="Mo/tungstate-bd_C_term_dom"/>
</dbReference>
<dbReference type="GO" id="GO:0022857">
    <property type="term" value="F:transmembrane transporter activity"/>
    <property type="evidence" value="ECO:0007669"/>
    <property type="project" value="InterPro"/>
</dbReference>
<comment type="caution">
    <text evidence="2">The sequence shown here is derived from an EMBL/GenBank/DDBJ whole genome shotgun (WGS) entry which is preliminary data.</text>
</comment>
<dbReference type="SUPFAM" id="SSF50331">
    <property type="entry name" value="MOP-like"/>
    <property type="match status" value="1"/>
</dbReference>
<evidence type="ECO:0000259" key="1">
    <source>
        <dbReference type="Pfam" id="PF08402"/>
    </source>
</evidence>
<dbReference type="InterPro" id="IPR013611">
    <property type="entry name" value="Transp-assoc_OB_typ2"/>
</dbReference>
<dbReference type="GO" id="GO:0043190">
    <property type="term" value="C:ATP-binding cassette (ABC) transporter complex"/>
    <property type="evidence" value="ECO:0007669"/>
    <property type="project" value="InterPro"/>
</dbReference>
<organism evidence="2">
    <name type="scientific">marine sediment metagenome</name>
    <dbReference type="NCBI Taxonomy" id="412755"/>
    <lineage>
        <taxon>unclassified sequences</taxon>
        <taxon>metagenomes</taxon>
        <taxon>ecological metagenomes</taxon>
    </lineage>
</organism>